<protein>
    <submittedName>
        <fullName evidence="1">Uncharacterized protein</fullName>
    </submittedName>
</protein>
<organism evidence="1 2">
    <name type="scientific">Dictyobacter alpinus</name>
    <dbReference type="NCBI Taxonomy" id="2014873"/>
    <lineage>
        <taxon>Bacteria</taxon>
        <taxon>Bacillati</taxon>
        <taxon>Chloroflexota</taxon>
        <taxon>Ktedonobacteria</taxon>
        <taxon>Ktedonobacterales</taxon>
        <taxon>Dictyobacteraceae</taxon>
        <taxon>Dictyobacter</taxon>
    </lineage>
</organism>
<comment type="caution">
    <text evidence="1">The sequence shown here is derived from an EMBL/GenBank/DDBJ whole genome shotgun (WGS) entry which is preliminary data.</text>
</comment>
<dbReference type="AlphaFoldDB" id="A0A402B4V9"/>
<evidence type="ECO:0000313" key="1">
    <source>
        <dbReference type="EMBL" id="GCE26376.1"/>
    </source>
</evidence>
<dbReference type="Proteomes" id="UP000287171">
    <property type="component" value="Unassembled WGS sequence"/>
</dbReference>
<evidence type="ECO:0000313" key="2">
    <source>
        <dbReference type="Proteomes" id="UP000287171"/>
    </source>
</evidence>
<reference evidence="2" key="1">
    <citation type="submission" date="2018-12" db="EMBL/GenBank/DDBJ databases">
        <title>Tengunoibacter tsumagoiensis gen. nov., sp. nov., Dictyobacter kobayashii sp. nov., D. alpinus sp. nov., and D. joshuensis sp. nov. and description of Dictyobacteraceae fam. nov. within the order Ktedonobacterales isolated from Tengu-no-mugimeshi.</title>
        <authorList>
            <person name="Wang C.M."/>
            <person name="Zheng Y."/>
            <person name="Sakai Y."/>
            <person name="Toyoda A."/>
            <person name="Minakuchi Y."/>
            <person name="Abe K."/>
            <person name="Yokota A."/>
            <person name="Yabe S."/>
        </authorList>
    </citation>
    <scope>NUCLEOTIDE SEQUENCE [LARGE SCALE GENOMIC DNA]</scope>
    <source>
        <strain evidence="2">Uno16</strain>
    </source>
</reference>
<name>A0A402B4V9_9CHLR</name>
<accession>A0A402B4V9</accession>
<dbReference type="EMBL" id="BIFT01000001">
    <property type="protein sequence ID" value="GCE26376.1"/>
    <property type="molecule type" value="Genomic_DNA"/>
</dbReference>
<sequence length="124" mass="12373">MMDCPTLNVLLPPRCDLAINNCGLTTGVLVAVGEVSAIAVGDVSTLAVGDGVTTTVSDGVATTVGDGVANPPEPTMMVENDALSLRFTSLGTIKDALLVKLAPALAVRVPVMVIGCNTVPGAIG</sequence>
<gene>
    <name evidence="1" type="ORF">KDA_18600</name>
</gene>
<proteinExistence type="predicted"/>
<keyword evidence="2" id="KW-1185">Reference proteome</keyword>